<evidence type="ECO:0000313" key="1">
    <source>
        <dbReference type="EMBL" id="CDH51571.1"/>
    </source>
</evidence>
<dbReference type="OrthoDB" id="341421at2759"/>
<dbReference type="VEuPathDB" id="FungiDB:LCOR_03158.1"/>
<evidence type="ECO:0000313" key="2">
    <source>
        <dbReference type="Proteomes" id="UP000027586"/>
    </source>
</evidence>
<keyword evidence="2" id="KW-1185">Reference proteome</keyword>
<reference evidence="1" key="1">
    <citation type="submission" date="2013-08" db="EMBL/GenBank/DDBJ databases">
        <title>Gene expansion shapes genome architecture in the human pathogen Lichtheimia corymbifera: an evolutionary genomics analysis in the ancient terrestrial Mucorales (Mucoromycotina).</title>
        <authorList>
            <person name="Schwartze V.U."/>
            <person name="Winter S."/>
            <person name="Shelest E."/>
            <person name="Marcet-Houben M."/>
            <person name="Horn F."/>
            <person name="Wehner S."/>
            <person name="Hoffmann K."/>
            <person name="Riege K."/>
            <person name="Sammeth M."/>
            <person name="Nowrousian M."/>
            <person name="Valiante V."/>
            <person name="Linde J."/>
            <person name="Jacobsen I.D."/>
            <person name="Marz M."/>
            <person name="Brakhage A.A."/>
            <person name="Gabaldon T."/>
            <person name="Bocker S."/>
            <person name="Voigt K."/>
        </authorList>
    </citation>
    <scope>NUCLEOTIDE SEQUENCE [LARGE SCALE GENOMIC DNA]</scope>
    <source>
        <strain evidence="1">FSU 9682</strain>
    </source>
</reference>
<dbReference type="Proteomes" id="UP000027586">
    <property type="component" value="Unassembled WGS sequence"/>
</dbReference>
<gene>
    <name evidence="1" type="ORF">LCOR_03158.1</name>
</gene>
<dbReference type="EMBL" id="CBTN010000010">
    <property type="protein sequence ID" value="CDH51571.1"/>
    <property type="molecule type" value="Genomic_DNA"/>
</dbReference>
<sequence length="140" mass="15846">MDSQFANEKKEIDQNNCVDQDNVTLNGFSFCARHGLEVCPKCPTDNRGINNMSVEDMLHEKVDPQVLEKKWKGDDREPFNVTHQWTRLSNGKPGCTAHKEVACPECFNWDEKVLSGIQGAKKTARRARNKARAEKNAAVE</sequence>
<name>A0A068RRL7_9FUNG</name>
<dbReference type="AlphaFoldDB" id="A0A068RRL7"/>
<protein>
    <submittedName>
        <fullName evidence="1">Uncharacterized protein</fullName>
    </submittedName>
</protein>
<accession>A0A068RRL7</accession>
<proteinExistence type="predicted"/>
<organism evidence="1 2">
    <name type="scientific">Lichtheimia corymbifera JMRC:FSU:9682</name>
    <dbReference type="NCBI Taxonomy" id="1263082"/>
    <lineage>
        <taxon>Eukaryota</taxon>
        <taxon>Fungi</taxon>
        <taxon>Fungi incertae sedis</taxon>
        <taxon>Mucoromycota</taxon>
        <taxon>Mucoromycotina</taxon>
        <taxon>Mucoromycetes</taxon>
        <taxon>Mucorales</taxon>
        <taxon>Lichtheimiaceae</taxon>
        <taxon>Lichtheimia</taxon>
    </lineage>
</organism>
<comment type="caution">
    <text evidence="1">The sequence shown here is derived from an EMBL/GenBank/DDBJ whole genome shotgun (WGS) entry which is preliminary data.</text>
</comment>